<dbReference type="EMBL" id="JABAGV010000269">
    <property type="protein sequence ID" value="MBC2478183.1"/>
    <property type="molecule type" value="Genomic_DNA"/>
</dbReference>
<name>A0AAW3WHB5_CLOBE</name>
<reference evidence="2" key="2">
    <citation type="journal article" date="2022" name="Nat. Biotechnol.">
        <title>Carbon-negative production of acetone and isopropanol by gas fermentation at industrial pilot scale.</title>
        <authorList>
            <person name="Liew F.E."/>
            <person name="Nogle R."/>
            <person name="Abdalla T."/>
            <person name="Rasor B.J."/>
            <person name="Canter C."/>
            <person name="Jensen R.O."/>
            <person name="Wang L."/>
            <person name="Strutz J."/>
            <person name="Chirania P."/>
            <person name="De Tissera S."/>
            <person name="Mueller A.P."/>
            <person name="Ruan Z."/>
            <person name="Gao A."/>
            <person name="Tran L."/>
            <person name="Engle N.L."/>
            <person name="Bromley J.C."/>
            <person name="Daniell J."/>
            <person name="Conrado R."/>
            <person name="Tschaplinski T.J."/>
            <person name="Giannone R.J."/>
            <person name="Hettich R.L."/>
            <person name="Karim A.S."/>
            <person name="Simpson S.D."/>
            <person name="Brown S.D."/>
            <person name="Leang C."/>
            <person name="Jewett M.C."/>
            <person name="Kopke M."/>
        </authorList>
    </citation>
    <scope>NUCLEOTIDE SEQUENCE</scope>
    <source>
        <strain evidence="2">DJ015</strain>
    </source>
</reference>
<dbReference type="PANTHER" id="PTHR42956:SF1">
    <property type="entry name" value="NITROGENASE IRON-MOLYBDENUM COFACTOR BIOSYNTHESIS PROTEIN NIFE"/>
    <property type="match status" value="1"/>
</dbReference>
<dbReference type="SUPFAM" id="SSF53807">
    <property type="entry name" value="Helical backbone' metal receptor"/>
    <property type="match status" value="1"/>
</dbReference>
<dbReference type="Proteomes" id="UP001194098">
    <property type="component" value="Unassembled WGS sequence"/>
</dbReference>
<dbReference type="Pfam" id="PF00148">
    <property type="entry name" value="Oxidored_nitro"/>
    <property type="match status" value="1"/>
</dbReference>
<protein>
    <submittedName>
        <fullName evidence="2">Nitrogen fixation protein NifE</fullName>
    </submittedName>
</protein>
<feature type="non-terminal residue" evidence="2">
    <location>
        <position position="214"/>
    </location>
</feature>
<proteinExistence type="predicted"/>
<gene>
    <name evidence="2" type="ORF">HGI39_26635</name>
</gene>
<dbReference type="InterPro" id="IPR000510">
    <property type="entry name" value="Nase/OxRdtase_comp1"/>
</dbReference>
<feature type="domain" description="Nitrogenase/oxidoreductase component 1" evidence="1">
    <location>
        <begin position="48"/>
        <end position="210"/>
    </location>
</feature>
<accession>A0AAW3WHB5</accession>
<organism evidence="2 3">
    <name type="scientific">Clostridium beijerinckii</name>
    <name type="common">Clostridium MP</name>
    <dbReference type="NCBI Taxonomy" id="1520"/>
    <lineage>
        <taxon>Bacteria</taxon>
        <taxon>Bacillati</taxon>
        <taxon>Bacillota</taxon>
        <taxon>Clostridia</taxon>
        <taxon>Eubacteriales</taxon>
        <taxon>Clostridiaceae</taxon>
        <taxon>Clostridium</taxon>
    </lineage>
</organism>
<dbReference type="AlphaFoldDB" id="A0AAW3WHB5"/>
<dbReference type="InterPro" id="IPR049939">
    <property type="entry name" value="NifE-like"/>
</dbReference>
<dbReference type="Gene3D" id="3.40.50.1980">
    <property type="entry name" value="Nitrogenase molybdenum iron protein domain"/>
    <property type="match status" value="1"/>
</dbReference>
<dbReference type="GO" id="GO:0016491">
    <property type="term" value="F:oxidoreductase activity"/>
    <property type="evidence" value="ECO:0007669"/>
    <property type="project" value="InterPro"/>
</dbReference>
<dbReference type="PANTHER" id="PTHR42956">
    <property type="entry name" value="NITROGENASE IRON-MOLYBDENUM COFACTOR BIOSYNTHESIS PROTEIN NIFE"/>
    <property type="match status" value="1"/>
</dbReference>
<evidence type="ECO:0000313" key="3">
    <source>
        <dbReference type="Proteomes" id="UP001194098"/>
    </source>
</evidence>
<evidence type="ECO:0000259" key="1">
    <source>
        <dbReference type="Pfam" id="PF00148"/>
    </source>
</evidence>
<dbReference type="RefSeq" id="WP_278046646.1">
    <property type="nucleotide sequence ID" value="NZ_JABAGV010000269.1"/>
</dbReference>
<sequence>MTRIIERNREERKYSLTGGGGCSHNLSGSFKKRCLKNAERSFAQTTQCQEINSIQALLSMEDAVFVVHSPNGCVGCVSFMNDGFKVGQYHRGIQNIRNARYIVTSLDEKDIVFGGEEKLTKAVLDLNSRYNPNIIFIFASCASGIIGDDIDSVATNLQNEIDAIIVPIHCEGFKSKVPATGFDTVFNSIIKYVLKDDKPEKEKGLINVFATTSI</sequence>
<evidence type="ECO:0000313" key="2">
    <source>
        <dbReference type="EMBL" id="MBC2478183.1"/>
    </source>
</evidence>
<reference evidence="2" key="1">
    <citation type="submission" date="2020-04" db="EMBL/GenBank/DDBJ databases">
        <authorList>
            <person name="Brown S."/>
        </authorList>
    </citation>
    <scope>NUCLEOTIDE SEQUENCE</scope>
    <source>
        <strain evidence="2">DJ015</strain>
    </source>
</reference>
<comment type="caution">
    <text evidence="2">The sequence shown here is derived from an EMBL/GenBank/DDBJ whole genome shotgun (WGS) entry which is preliminary data.</text>
</comment>